<keyword evidence="2" id="KW-1185">Reference proteome</keyword>
<organism evidence="1 2">
    <name type="scientific">Racocetra persica</name>
    <dbReference type="NCBI Taxonomy" id="160502"/>
    <lineage>
        <taxon>Eukaryota</taxon>
        <taxon>Fungi</taxon>
        <taxon>Fungi incertae sedis</taxon>
        <taxon>Mucoromycota</taxon>
        <taxon>Glomeromycotina</taxon>
        <taxon>Glomeromycetes</taxon>
        <taxon>Diversisporales</taxon>
        <taxon>Gigasporaceae</taxon>
        <taxon>Racocetra</taxon>
    </lineage>
</organism>
<dbReference type="EMBL" id="CAJVQC010037407">
    <property type="protein sequence ID" value="CAG8763759.1"/>
    <property type="molecule type" value="Genomic_DNA"/>
</dbReference>
<protein>
    <submittedName>
        <fullName evidence="1">2647_t:CDS:1</fullName>
    </submittedName>
</protein>
<dbReference type="Proteomes" id="UP000789920">
    <property type="component" value="Unassembled WGS sequence"/>
</dbReference>
<comment type="caution">
    <text evidence="1">The sequence shown here is derived from an EMBL/GenBank/DDBJ whole genome shotgun (WGS) entry which is preliminary data.</text>
</comment>
<feature type="non-terminal residue" evidence="1">
    <location>
        <position position="1"/>
    </location>
</feature>
<evidence type="ECO:0000313" key="2">
    <source>
        <dbReference type="Proteomes" id="UP000789920"/>
    </source>
</evidence>
<proteinExistence type="predicted"/>
<sequence length="658" mass="72993">IKNLPERILNILYKSIAINTTAFEGEPKNGKINFIGSKTETALLQLLLDLDVKNYKQLKGDAKIIQFYPFSSDRKAMGLVVQEDSYYRFYVKGASETLLQKSQAIIDTNSGNETELTDHDRDAIQQIIRYYASRSLRTLAIAYRDLEQWPPDGVSLDPEGEIKFEDLMVNITLLCIVGIEDPLREGVREAVADCRNAGVKVRMVTGDNVLTAKSIAEQCGIYTADGIVMEGPEFRNLTPDRMKKILPKLQVLARSSPEDKKILVGKLKAEFNDIVAVTGDGTNDGPALKTADVGFSMGISGTEAAKEASSIILMDDNFSSIVKAIMWGRCVNDAIKKFLQFQLTVNVTAVLLTFISAVSSDEQRSVLTAVQLLWVNLIMDTFAALALATDPPTPQLLKRKPENRDAPLITPQMWKMIIGQSIFQLAITLILFYAADDIVGRGLDQNTEEGRSTLATIVFNTFVMLQIFNEIKYVVFVFQKWVKQFFKFYLTPTPLIIVVETLMKSQFLIIHFGGSAFQTTPLNFIQWLTCIGLGALSLLVGVVIRLIPIEKLFSYKQPRRAPTPSPGESAVTSWQKQLKFFKALRGGGRFRSHFGPVAKNQQAFAGVAVVPSLMVSAVGVPLSIQNESQEKDNSKVSQRSIPGPIPSPREEIDESDKS</sequence>
<evidence type="ECO:0000313" key="1">
    <source>
        <dbReference type="EMBL" id="CAG8763759.1"/>
    </source>
</evidence>
<reference evidence="1" key="1">
    <citation type="submission" date="2021-06" db="EMBL/GenBank/DDBJ databases">
        <authorList>
            <person name="Kallberg Y."/>
            <person name="Tangrot J."/>
            <person name="Rosling A."/>
        </authorList>
    </citation>
    <scope>NUCLEOTIDE SEQUENCE</scope>
    <source>
        <strain evidence="1">MA461A</strain>
    </source>
</reference>
<gene>
    <name evidence="1" type="ORF">RPERSI_LOCUS15542</name>
</gene>
<name>A0ACA9QRL7_9GLOM</name>
<accession>A0ACA9QRL7</accession>